<comment type="caution">
    <text evidence="2">The sequence shown here is derived from an EMBL/GenBank/DDBJ whole genome shotgun (WGS) entry which is preliminary data.</text>
</comment>
<dbReference type="EMBL" id="SNWP01000010">
    <property type="protein sequence ID" value="TDO29271.1"/>
    <property type="molecule type" value="Genomic_DNA"/>
</dbReference>
<protein>
    <submittedName>
        <fullName evidence="2">Dual-action HEIGH metallo-peptidase</fullName>
    </submittedName>
</protein>
<evidence type="ECO:0000256" key="1">
    <source>
        <dbReference type="SAM" id="SignalP"/>
    </source>
</evidence>
<evidence type="ECO:0000313" key="3">
    <source>
        <dbReference type="Proteomes" id="UP000295741"/>
    </source>
</evidence>
<dbReference type="RefSeq" id="WP_133473873.1">
    <property type="nucleotide sequence ID" value="NZ_SNWP01000010.1"/>
</dbReference>
<accession>A0A4R6J3B4</accession>
<dbReference type="PROSITE" id="PS51257">
    <property type="entry name" value="PROKAR_LIPOPROTEIN"/>
    <property type="match status" value="1"/>
</dbReference>
<gene>
    <name evidence="2" type="ORF">BC659_1359</name>
</gene>
<dbReference type="Gene3D" id="3.40.390.10">
    <property type="entry name" value="Collagenase (Catalytic Domain)"/>
    <property type="match status" value="1"/>
</dbReference>
<reference evidence="2 3" key="1">
    <citation type="submission" date="2019-03" db="EMBL/GenBank/DDBJ databases">
        <title>Genomic Encyclopedia of Archaeal and Bacterial Type Strains, Phase II (KMG-II): from individual species to whole genera.</title>
        <authorList>
            <person name="Goeker M."/>
        </authorList>
    </citation>
    <scope>NUCLEOTIDE SEQUENCE [LARGE SCALE GENOMIC DNA]</scope>
    <source>
        <strain evidence="2 3">DSM 28323</strain>
    </source>
</reference>
<evidence type="ECO:0000313" key="2">
    <source>
        <dbReference type="EMBL" id="TDO29271.1"/>
    </source>
</evidence>
<dbReference type="AlphaFoldDB" id="A0A4R6J3B4"/>
<dbReference type="OrthoDB" id="785995at2"/>
<dbReference type="GO" id="GO:0008237">
    <property type="term" value="F:metallopeptidase activity"/>
    <property type="evidence" value="ECO:0007669"/>
    <property type="project" value="InterPro"/>
</dbReference>
<dbReference type="Proteomes" id="UP000295741">
    <property type="component" value="Unassembled WGS sequence"/>
</dbReference>
<feature type="signal peptide" evidence="1">
    <location>
        <begin position="1"/>
        <end position="25"/>
    </location>
</feature>
<sequence>MRKNMRLSLAAIAFLMAAVSCTKTAAPEQEIKQEISQDVINSVKALGFSTSNIIADEGGYIVEGDIFIPANELNRSLNGAFLRVGDVEQYRTTNLVTGLPRTITVALSSRISASVYGPVLDEVVRRYNAENLQIRLQRVSSGANITFDRASGSYLASAGFPTSSGNPYNLVKVNTNAIGSGTSTTFINYAATIFAHELGHCIGFRHTDYMNRAYSCGGTATNEGASTVGAILIPGTPSGPDPNSWMLACIGTNVNRPFNANDRVALNYLY</sequence>
<proteinExistence type="predicted"/>
<feature type="chain" id="PRO_5020855449" evidence="1">
    <location>
        <begin position="26"/>
        <end position="270"/>
    </location>
</feature>
<keyword evidence="3" id="KW-1185">Reference proteome</keyword>
<keyword evidence="1" id="KW-0732">Signal</keyword>
<dbReference type="Pfam" id="PF12388">
    <property type="entry name" value="Peptidase_M57"/>
    <property type="match status" value="1"/>
</dbReference>
<dbReference type="SUPFAM" id="SSF55486">
    <property type="entry name" value="Metalloproteases ('zincins'), catalytic domain"/>
    <property type="match status" value="1"/>
</dbReference>
<dbReference type="InterPro" id="IPR024079">
    <property type="entry name" value="MetalloPept_cat_dom_sf"/>
</dbReference>
<organism evidence="2 3">
    <name type="scientific">Sediminibacterium goheungense</name>
    <dbReference type="NCBI Taxonomy" id="1086393"/>
    <lineage>
        <taxon>Bacteria</taxon>
        <taxon>Pseudomonadati</taxon>
        <taxon>Bacteroidota</taxon>
        <taxon>Chitinophagia</taxon>
        <taxon>Chitinophagales</taxon>
        <taxon>Chitinophagaceae</taxon>
        <taxon>Sediminibacterium</taxon>
    </lineage>
</organism>
<dbReference type="InterPro" id="IPR024653">
    <property type="entry name" value="Peptidase_M10/M27/M57"/>
</dbReference>
<name>A0A4R6J3B4_9BACT</name>